<dbReference type="PANTHER" id="PTHR35408">
    <property type="entry name" value="CHROMOSOME 15, WHOLE GENOME SHOTGUN SEQUENCE"/>
    <property type="match status" value="1"/>
</dbReference>
<accession>A0A2T3A9H1</accession>
<gene>
    <name evidence="2" type="ORF">BD289DRAFT_432571</name>
</gene>
<dbReference type="EMBL" id="KZ678431">
    <property type="protein sequence ID" value="PSR87232.1"/>
    <property type="molecule type" value="Genomic_DNA"/>
</dbReference>
<dbReference type="Pfam" id="PF25550">
    <property type="entry name" value="DUF7928"/>
    <property type="match status" value="1"/>
</dbReference>
<sequence length="112" mass="12138">MKQLNVQCAITVNTRIVKPFMSLSPNAVNVPLGNGQHIQMVHSMDDVVYCRKAQNAAFVKSEGILVVWDDEALHLISRAVEIEHELMKLVWSSPVTGAEAAAAAGIPPKPGH</sequence>
<feature type="domain" description="DUF7928" evidence="1">
    <location>
        <begin position="1"/>
        <end position="94"/>
    </location>
</feature>
<reference evidence="2 3" key="1">
    <citation type="journal article" date="2018" name="Mycol. Prog.">
        <title>Coniella lustricola, a new species from submerged detritus.</title>
        <authorList>
            <person name="Raudabaugh D.B."/>
            <person name="Iturriaga T."/>
            <person name="Carver A."/>
            <person name="Mondo S."/>
            <person name="Pangilinan J."/>
            <person name="Lipzen A."/>
            <person name="He G."/>
            <person name="Amirebrahimi M."/>
            <person name="Grigoriev I.V."/>
            <person name="Miller A.N."/>
        </authorList>
    </citation>
    <scope>NUCLEOTIDE SEQUENCE [LARGE SCALE GENOMIC DNA]</scope>
    <source>
        <strain evidence="2 3">B22-T-1</strain>
    </source>
</reference>
<dbReference type="InterPro" id="IPR057688">
    <property type="entry name" value="DUF7928"/>
</dbReference>
<proteinExistence type="predicted"/>
<organism evidence="2 3">
    <name type="scientific">Coniella lustricola</name>
    <dbReference type="NCBI Taxonomy" id="2025994"/>
    <lineage>
        <taxon>Eukaryota</taxon>
        <taxon>Fungi</taxon>
        <taxon>Dikarya</taxon>
        <taxon>Ascomycota</taxon>
        <taxon>Pezizomycotina</taxon>
        <taxon>Sordariomycetes</taxon>
        <taxon>Sordariomycetidae</taxon>
        <taxon>Diaporthales</taxon>
        <taxon>Schizoparmaceae</taxon>
        <taxon>Coniella</taxon>
    </lineage>
</organism>
<dbReference type="InParanoid" id="A0A2T3A9H1"/>
<dbReference type="PANTHER" id="PTHR35408:SF3">
    <property type="entry name" value="GLYCOSYLTRANSFERASE 2-LIKE DOMAIN-CONTAINING PROTEIN"/>
    <property type="match status" value="1"/>
</dbReference>
<name>A0A2T3A9H1_9PEZI</name>
<protein>
    <recommendedName>
        <fullName evidence="1">DUF7928 domain-containing protein</fullName>
    </recommendedName>
</protein>
<evidence type="ECO:0000313" key="3">
    <source>
        <dbReference type="Proteomes" id="UP000241462"/>
    </source>
</evidence>
<dbReference type="Proteomes" id="UP000241462">
    <property type="component" value="Unassembled WGS sequence"/>
</dbReference>
<keyword evidence="3" id="KW-1185">Reference proteome</keyword>
<dbReference type="AlphaFoldDB" id="A0A2T3A9H1"/>
<evidence type="ECO:0000259" key="1">
    <source>
        <dbReference type="Pfam" id="PF25550"/>
    </source>
</evidence>
<evidence type="ECO:0000313" key="2">
    <source>
        <dbReference type="EMBL" id="PSR87232.1"/>
    </source>
</evidence>
<dbReference type="STRING" id="2025994.A0A2T3A9H1"/>
<dbReference type="OrthoDB" id="5144175at2759"/>